<evidence type="ECO:0000259" key="5">
    <source>
        <dbReference type="Pfam" id="PF00149"/>
    </source>
</evidence>
<evidence type="ECO:0000256" key="1">
    <source>
        <dbReference type="ARBA" id="ARBA00022723"/>
    </source>
</evidence>
<organism evidence="6 7">
    <name type="scientific">Actinomadura rugatobispora</name>
    <dbReference type="NCBI Taxonomy" id="1994"/>
    <lineage>
        <taxon>Bacteria</taxon>
        <taxon>Bacillati</taxon>
        <taxon>Actinomycetota</taxon>
        <taxon>Actinomycetes</taxon>
        <taxon>Streptosporangiales</taxon>
        <taxon>Thermomonosporaceae</taxon>
        <taxon>Actinomadura</taxon>
    </lineage>
</organism>
<dbReference type="RefSeq" id="WP_378288318.1">
    <property type="nucleotide sequence ID" value="NZ_JBHSON010000086.1"/>
</dbReference>
<dbReference type="InterPro" id="IPR050884">
    <property type="entry name" value="CNP_phosphodiesterase-III"/>
</dbReference>
<dbReference type="PANTHER" id="PTHR42988">
    <property type="entry name" value="PHOSPHOHYDROLASE"/>
    <property type="match status" value="1"/>
</dbReference>
<dbReference type="SUPFAM" id="SSF56300">
    <property type="entry name" value="Metallo-dependent phosphatases"/>
    <property type="match status" value="1"/>
</dbReference>
<dbReference type="EMBL" id="JBHSON010000086">
    <property type="protein sequence ID" value="MFC5752358.1"/>
    <property type="molecule type" value="Genomic_DNA"/>
</dbReference>
<reference evidence="7" key="1">
    <citation type="journal article" date="2019" name="Int. J. Syst. Evol. Microbiol.">
        <title>The Global Catalogue of Microorganisms (GCM) 10K type strain sequencing project: providing services to taxonomists for standard genome sequencing and annotation.</title>
        <authorList>
            <consortium name="The Broad Institute Genomics Platform"/>
            <consortium name="The Broad Institute Genome Sequencing Center for Infectious Disease"/>
            <person name="Wu L."/>
            <person name="Ma J."/>
        </authorList>
    </citation>
    <scope>NUCLEOTIDE SEQUENCE [LARGE SCALE GENOMIC DNA]</scope>
    <source>
        <strain evidence="7">KCTC 42087</strain>
    </source>
</reference>
<accession>A0ABW1AC64</accession>
<keyword evidence="1" id="KW-0479">Metal-binding</keyword>
<keyword evidence="7" id="KW-1185">Reference proteome</keyword>
<proteinExistence type="inferred from homology"/>
<evidence type="ECO:0000256" key="4">
    <source>
        <dbReference type="ARBA" id="ARBA00025742"/>
    </source>
</evidence>
<gene>
    <name evidence="6" type="ORF">ACFPZN_42670</name>
</gene>
<dbReference type="Gene3D" id="3.60.21.10">
    <property type="match status" value="1"/>
</dbReference>
<dbReference type="InterPro" id="IPR029052">
    <property type="entry name" value="Metallo-depent_PP-like"/>
</dbReference>
<dbReference type="InterPro" id="IPR004843">
    <property type="entry name" value="Calcineurin-like_PHP"/>
</dbReference>
<evidence type="ECO:0000256" key="3">
    <source>
        <dbReference type="ARBA" id="ARBA00023004"/>
    </source>
</evidence>
<keyword evidence="2" id="KW-0378">Hydrolase</keyword>
<protein>
    <submittedName>
        <fullName evidence="6">Metallophosphoesterase</fullName>
    </submittedName>
</protein>
<comment type="caution">
    <text evidence="6">The sequence shown here is derived from an EMBL/GenBank/DDBJ whole genome shotgun (WGS) entry which is preliminary data.</text>
</comment>
<dbReference type="Pfam" id="PF00149">
    <property type="entry name" value="Metallophos"/>
    <property type="match status" value="1"/>
</dbReference>
<evidence type="ECO:0000313" key="6">
    <source>
        <dbReference type="EMBL" id="MFC5752358.1"/>
    </source>
</evidence>
<comment type="similarity">
    <text evidence="4">Belongs to the cyclic nucleotide phosphodiesterase class-III family.</text>
</comment>
<name>A0ABW1AC64_9ACTN</name>
<dbReference type="PANTHER" id="PTHR42988:SF2">
    <property type="entry name" value="CYCLIC NUCLEOTIDE PHOSPHODIESTERASE CBUA0032-RELATED"/>
    <property type="match status" value="1"/>
</dbReference>
<evidence type="ECO:0000256" key="2">
    <source>
        <dbReference type="ARBA" id="ARBA00022801"/>
    </source>
</evidence>
<keyword evidence="3" id="KW-0408">Iron</keyword>
<dbReference type="Proteomes" id="UP001596074">
    <property type="component" value="Unassembled WGS sequence"/>
</dbReference>
<feature type="domain" description="Calcineurin-like phosphoesterase" evidence="5">
    <location>
        <begin position="15"/>
        <end position="210"/>
    </location>
</feature>
<evidence type="ECO:0000313" key="7">
    <source>
        <dbReference type="Proteomes" id="UP001596074"/>
    </source>
</evidence>
<sequence>MTAPRAAASTRPDLTFVQLTDTHVLAEGELMHGVVDTAANLRAALAMLEKSGQPVSALLLTGDLTDDGRPAAYRRLRELVEPAARRIGAEVLYAMGNHDERAAFRSELLREEPSADACDAVRTVGGMRVVLLDSTEPGRHDGHLSAAQLDWLADVLARPAPLGTILVCHHPPLPSPVPTVHLLRLRGAERLARVIEGSDVRMVVSGHAHHAAAGALSGVPVWVGPALAYGVAGFPPRGRLRAAAEAAFSRIDVFGGRVVATAVPVPSAAGVYDVAAADRIRMIENVVGAW</sequence>